<feature type="compositionally biased region" description="Low complexity" evidence="6">
    <location>
        <begin position="154"/>
        <end position="167"/>
    </location>
</feature>
<evidence type="ECO:0000313" key="10">
    <source>
        <dbReference type="EMBL" id="KAA8532092.1"/>
    </source>
</evidence>
<dbReference type="InterPro" id="IPR017930">
    <property type="entry name" value="Myb_dom"/>
</dbReference>
<evidence type="ECO:0000256" key="6">
    <source>
        <dbReference type="SAM" id="MobiDB-lite"/>
    </source>
</evidence>
<feature type="region of interest" description="Disordered" evidence="6">
    <location>
        <begin position="147"/>
        <end position="194"/>
    </location>
</feature>
<name>A0A5J5AQR1_9ASTE</name>
<gene>
    <name evidence="10" type="ORF">F0562_006766</name>
</gene>
<dbReference type="PANTHER" id="PTHR44042">
    <property type="entry name" value="DUPLICATED HOMEODOMAIN-LIKE SUPERFAMILY PROTEIN-RELATED"/>
    <property type="match status" value="1"/>
</dbReference>
<evidence type="ECO:0000259" key="9">
    <source>
        <dbReference type="PROSITE" id="PS51294"/>
    </source>
</evidence>
<feature type="region of interest" description="Disordered" evidence="6">
    <location>
        <begin position="70"/>
        <end position="102"/>
    </location>
</feature>
<evidence type="ECO:0000313" key="11">
    <source>
        <dbReference type="Proteomes" id="UP000325577"/>
    </source>
</evidence>
<keyword evidence="11" id="KW-1185">Reference proteome</keyword>
<dbReference type="OrthoDB" id="118550at2759"/>
<protein>
    <recommendedName>
        <fullName evidence="12">HTH myb-type domain-containing protein</fullName>
    </recommendedName>
</protein>
<dbReference type="SUPFAM" id="SSF46689">
    <property type="entry name" value="Homeodomain-like"/>
    <property type="match status" value="2"/>
</dbReference>
<evidence type="ECO:0008006" key="12">
    <source>
        <dbReference type="Google" id="ProtNLM"/>
    </source>
</evidence>
<dbReference type="PROSITE" id="PS50090">
    <property type="entry name" value="MYB_LIKE"/>
    <property type="match status" value="1"/>
</dbReference>
<dbReference type="GO" id="GO:0005634">
    <property type="term" value="C:nucleus"/>
    <property type="evidence" value="ECO:0007669"/>
    <property type="project" value="UniProtKB-SubCell"/>
</dbReference>
<dbReference type="InterPro" id="IPR001005">
    <property type="entry name" value="SANT/Myb"/>
</dbReference>
<feature type="domain" description="SANT" evidence="8">
    <location>
        <begin position="99"/>
        <end position="151"/>
    </location>
</feature>
<feature type="domain" description="Myb-like" evidence="7">
    <location>
        <begin position="91"/>
        <end position="143"/>
    </location>
</feature>
<dbReference type="SMART" id="SM00717">
    <property type="entry name" value="SANT"/>
    <property type="match status" value="2"/>
</dbReference>
<dbReference type="FunFam" id="1.10.10.60:FF:000009">
    <property type="entry name" value="transcription factor MYB1R1"/>
    <property type="match status" value="1"/>
</dbReference>
<keyword evidence="3" id="KW-0238">DNA-binding</keyword>
<dbReference type="InterPro" id="IPR006447">
    <property type="entry name" value="Myb_dom_plants"/>
</dbReference>
<evidence type="ECO:0000259" key="8">
    <source>
        <dbReference type="PROSITE" id="PS51293"/>
    </source>
</evidence>
<feature type="domain" description="HTH myb-type" evidence="9">
    <location>
        <begin position="91"/>
        <end position="147"/>
    </location>
</feature>
<dbReference type="NCBIfam" id="TIGR01557">
    <property type="entry name" value="myb_SHAQKYF"/>
    <property type="match status" value="1"/>
</dbReference>
<keyword evidence="5" id="KW-0539">Nucleus</keyword>
<dbReference type="Pfam" id="PF00249">
    <property type="entry name" value="Myb_DNA-binding"/>
    <property type="match status" value="2"/>
</dbReference>
<dbReference type="EMBL" id="CM018043">
    <property type="protein sequence ID" value="KAA8532092.1"/>
    <property type="molecule type" value="Genomic_DNA"/>
</dbReference>
<evidence type="ECO:0000256" key="4">
    <source>
        <dbReference type="ARBA" id="ARBA00023163"/>
    </source>
</evidence>
<organism evidence="10 11">
    <name type="scientific">Nyssa sinensis</name>
    <dbReference type="NCBI Taxonomy" id="561372"/>
    <lineage>
        <taxon>Eukaryota</taxon>
        <taxon>Viridiplantae</taxon>
        <taxon>Streptophyta</taxon>
        <taxon>Embryophyta</taxon>
        <taxon>Tracheophyta</taxon>
        <taxon>Spermatophyta</taxon>
        <taxon>Magnoliopsida</taxon>
        <taxon>eudicotyledons</taxon>
        <taxon>Gunneridae</taxon>
        <taxon>Pentapetalae</taxon>
        <taxon>asterids</taxon>
        <taxon>Cornales</taxon>
        <taxon>Nyssaceae</taxon>
        <taxon>Nyssa</taxon>
    </lineage>
</organism>
<keyword evidence="4" id="KW-0804">Transcription</keyword>
<evidence type="ECO:0000256" key="2">
    <source>
        <dbReference type="ARBA" id="ARBA00023015"/>
    </source>
</evidence>
<feature type="compositionally biased region" description="Basic residues" evidence="6">
    <location>
        <begin position="87"/>
        <end position="96"/>
    </location>
</feature>
<dbReference type="Gene3D" id="1.10.10.60">
    <property type="entry name" value="Homeodomain-like"/>
    <property type="match status" value="2"/>
</dbReference>
<dbReference type="GO" id="GO:0048262">
    <property type="term" value="P:determination of dorsal/ventral asymmetry"/>
    <property type="evidence" value="ECO:0007669"/>
    <property type="project" value="UniProtKB-ARBA"/>
</dbReference>
<evidence type="ECO:0000256" key="1">
    <source>
        <dbReference type="ARBA" id="ARBA00004123"/>
    </source>
</evidence>
<dbReference type="PANTHER" id="PTHR44042:SF54">
    <property type="entry name" value="MYB-LIKE DNA-BINDING DOMAIN, SHAQKYF CLASS PROTEIN"/>
    <property type="match status" value="1"/>
</dbReference>
<dbReference type="PROSITE" id="PS51294">
    <property type="entry name" value="HTH_MYB"/>
    <property type="match status" value="1"/>
</dbReference>
<dbReference type="GO" id="GO:0009908">
    <property type="term" value="P:flower development"/>
    <property type="evidence" value="ECO:0007669"/>
    <property type="project" value="UniProtKB-ARBA"/>
</dbReference>
<keyword evidence="2" id="KW-0805">Transcription regulation</keyword>
<evidence type="ECO:0000256" key="5">
    <source>
        <dbReference type="ARBA" id="ARBA00023242"/>
    </source>
</evidence>
<accession>A0A5J5AQR1</accession>
<dbReference type="FunFam" id="1.10.10.60:FF:000154">
    <property type="entry name" value="Transcription factor SRM1"/>
    <property type="match status" value="1"/>
</dbReference>
<dbReference type="AlphaFoldDB" id="A0A5J5AQR1"/>
<dbReference type="PROSITE" id="PS51293">
    <property type="entry name" value="SANT"/>
    <property type="match status" value="1"/>
</dbReference>
<dbReference type="InterPro" id="IPR009057">
    <property type="entry name" value="Homeodomain-like_sf"/>
</dbReference>
<dbReference type="Proteomes" id="UP000325577">
    <property type="component" value="Linkage Group LG2"/>
</dbReference>
<evidence type="ECO:0000256" key="3">
    <source>
        <dbReference type="ARBA" id="ARBA00023125"/>
    </source>
</evidence>
<feature type="compositionally biased region" description="Polar residues" evidence="6">
    <location>
        <begin position="174"/>
        <end position="194"/>
    </location>
</feature>
<sequence length="194" mass="21755">MPKHIKWTFEENKLFENALAELNLETPDLLEKITSRVPGKTVEQIKEHYEALVDDIKMIESGCVPLPRYKNPKEDEIKGSSDAARNKPTHRPRKKGIPWTPEEHEKFLVGLEKYGKGDWRSISRNCVQTRNPTQIASHAQKYYNRLQKQNQKLSSASASASASSSSSRPPDPSGGSTAAQPSASSFPLYNPHQS</sequence>
<proteinExistence type="predicted"/>
<dbReference type="CDD" id="cd00167">
    <property type="entry name" value="SANT"/>
    <property type="match status" value="2"/>
</dbReference>
<dbReference type="GO" id="GO:0003677">
    <property type="term" value="F:DNA binding"/>
    <property type="evidence" value="ECO:0007669"/>
    <property type="project" value="UniProtKB-KW"/>
</dbReference>
<evidence type="ECO:0000259" key="7">
    <source>
        <dbReference type="PROSITE" id="PS50090"/>
    </source>
</evidence>
<reference evidence="10 11" key="1">
    <citation type="submission" date="2019-09" db="EMBL/GenBank/DDBJ databases">
        <title>A chromosome-level genome assembly of the Chinese tupelo Nyssa sinensis.</title>
        <authorList>
            <person name="Yang X."/>
            <person name="Kang M."/>
            <person name="Yang Y."/>
            <person name="Xiong H."/>
            <person name="Wang M."/>
            <person name="Zhang Z."/>
            <person name="Wang Z."/>
            <person name="Wu H."/>
            <person name="Ma T."/>
            <person name="Liu J."/>
            <person name="Xi Z."/>
        </authorList>
    </citation>
    <scope>NUCLEOTIDE SEQUENCE [LARGE SCALE GENOMIC DNA]</scope>
    <source>
        <strain evidence="10">J267</strain>
        <tissue evidence="10">Leaf</tissue>
    </source>
</reference>
<dbReference type="InterPro" id="IPR017884">
    <property type="entry name" value="SANT_dom"/>
</dbReference>
<comment type="subcellular location">
    <subcellularLocation>
        <location evidence="1">Nucleus</location>
    </subcellularLocation>
</comment>